<dbReference type="EMBL" id="CP144541">
    <property type="protein sequence ID" value="WVW79361.1"/>
    <property type="molecule type" value="Genomic_DNA"/>
</dbReference>
<dbReference type="EMBL" id="KI894018">
    <property type="protein sequence ID" value="OCF28525.1"/>
    <property type="molecule type" value="Genomic_DNA"/>
</dbReference>
<dbReference type="VEuPathDB" id="FungiDB:I302_00012"/>
<evidence type="ECO:0000313" key="2">
    <source>
        <dbReference type="EMBL" id="OCF28525.1"/>
    </source>
</evidence>
<reference evidence="3" key="2">
    <citation type="submission" date="2013-07" db="EMBL/GenBank/DDBJ databases">
        <authorList>
            <consortium name="The Broad Institute Genome Sequencing Platform"/>
            <person name="Cuomo C."/>
            <person name="Litvintseva A."/>
            <person name="Chen Y."/>
            <person name="Heitman J."/>
            <person name="Sun S."/>
            <person name="Springer D."/>
            <person name="Dromer F."/>
            <person name="Young S.K."/>
            <person name="Zeng Q."/>
            <person name="Gargeya S."/>
            <person name="Fitzgerald M."/>
            <person name="Abouelleil A."/>
            <person name="Alvarado L."/>
            <person name="Berlin A.M."/>
            <person name="Chapman S.B."/>
            <person name="Dewar J."/>
            <person name="Goldberg J."/>
            <person name="Griggs A."/>
            <person name="Gujja S."/>
            <person name="Hansen M."/>
            <person name="Howarth C."/>
            <person name="Imamovic A."/>
            <person name="Larimer J."/>
            <person name="McCowan C."/>
            <person name="Murphy C."/>
            <person name="Pearson M."/>
            <person name="Priest M."/>
            <person name="Roberts A."/>
            <person name="Saif S."/>
            <person name="Shea T."/>
            <person name="Sykes S."/>
            <person name="Wortman J."/>
            <person name="Nusbaum C."/>
            <person name="Birren B."/>
        </authorList>
    </citation>
    <scope>NUCLEOTIDE SEQUENCE</scope>
    <source>
        <strain evidence="3">CBS 10118</strain>
    </source>
</reference>
<protein>
    <submittedName>
        <fullName evidence="2">Uncharacterized protein</fullName>
    </submittedName>
</protein>
<dbReference type="GeneID" id="30204411"/>
<dbReference type="RefSeq" id="XP_019049595.1">
    <property type="nucleotide sequence ID" value="XM_019186717.1"/>
</dbReference>
<reference evidence="3" key="4">
    <citation type="submission" date="2024-02" db="EMBL/GenBank/DDBJ databases">
        <title>Comparative genomics of Cryptococcus and Kwoniella reveals pathogenesis evolution and contrasting modes of karyotype evolution via chromosome fusion or intercentromeric recombination.</title>
        <authorList>
            <person name="Coelho M.A."/>
            <person name="David-Palma M."/>
            <person name="Shea T."/>
            <person name="Bowers K."/>
            <person name="McGinley-Smith S."/>
            <person name="Mohammad A.W."/>
            <person name="Gnirke A."/>
            <person name="Yurkov A.M."/>
            <person name="Nowrousian M."/>
            <person name="Sun S."/>
            <person name="Cuomo C.A."/>
            <person name="Heitman J."/>
        </authorList>
    </citation>
    <scope>NUCLEOTIDE SEQUENCE</scope>
    <source>
        <strain evidence="3">CBS 10118</strain>
    </source>
</reference>
<keyword evidence="4" id="KW-1185">Reference proteome</keyword>
<accession>A0A1B9GBY1</accession>
<gene>
    <name evidence="2" type="ORF">I302_00012</name>
    <name evidence="3" type="ORF">I302_101329</name>
</gene>
<evidence type="ECO:0000313" key="3">
    <source>
        <dbReference type="EMBL" id="WVW79361.1"/>
    </source>
</evidence>
<evidence type="ECO:0000256" key="1">
    <source>
        <dbReference type="SAM" id="MobiDB-lite"/>
    </source>
</evidence>
<proteinExistence type="predicted"/>
<dbReference type="AlphaFoldDB" id="A0A1B9GBY1"/>
<dbReference type="KEGG" id="kbi:30204411"/>
<name>A0A1B9GBY1_9TREE</name>
<reference evidence="2" key="1">
    <citation type="submission" date="2013-07" db="EMBL/GenBank/DDBJ databases">
        <title>The Genome Sequence of Cryptococcus bestiolae CBS10118.</title>
        <authorList>
            <consortium name="The Broad Institute Genome Sequencing Platform"/>
            <person name="Cuomo C."/>
            <person name="Litvintseva A."/>
            <person name="Chen Y."/>
            <person name="Heitman J."/>
            <person name="Sun S."/>
            <person name="Springer D."/>
            <person name="Dromer F."/>
            <person name="Young S.K."/>
            <person name="Zeng Q."/>
            <person name="Gargeya S."/>
            <person name="Fitzgerald M."/>
            <person name="Abouelleil A."/>
            <person name="Alvarado L."/>
            <person name="Berlin A.M."/>
            <person name="Chapman S.B."/>
            <person name="Dewar J."/>
            <person name="Goldberg J."/>
            <person name="Griggs A."/>
            <person name="Gujja S."/>
            <person name="Hansen M."/>
            <person name="Howarth C."/>
            <person name="Imamovic A."/>
            <person name="Larimer J."/>
            <person name="McCowan C."/>
            <person name="Murphy C."/>
            <person name="Pearson M."/>
            <person name="Priest M."/>
            <person name="Roberts A."/>
            <person name="Saif S."/>
            <person name="Shea T."/>
            <person name="Sykes S."/>
            <person name="Wortman J."/>
            <person name="Nusbaum C."/>
            <person name="Birren B."/>
        </authorList>
    </citation>
    <scope>NUCLEOTIDE SEQUENCE [LARGE SCALE GENOMIC DNA]</scope>
    <source>
        <strain evidence="2">CBS 10118</strain>
    </source>
</reference>
<sequence>MPPLQKVHTDPTIASSLLCRPNHSPIQPHHPDPKHSPSEKPTVVARCTDLSTTGRLWDVYRAGITLTDRPSEKLDAILKITVPTLLPPQVTAVSEYHPLGMAELVQHTSETGEKAAWNEDYIFGVYLTRYQGNLVPKYYGSFVCYRRNQDQGEAERPYGIAQIQEYVGPRLRPARGTLHYQPRTVL</sequence>
<dbReference type="Proteomes" id="UP000092730">
    <property type="component" value="Chromosome 1"/>
</dbReference>
<organism evidence="2">
    <name type="scientific">Kwoniella bestiolae CBS 10118</name>
    <dbReference type="NCBI Taxonomy" id="1296100"/>
    <lineage>
        <taxon>Eukaryota</taxon>
        <taxon>Fungi</taxon>
        <taxon>Dikarya</taxon>
        <taxon>Basidiomycota</taxon>
        <taxon>Agaricomycotina</taxon>
        <taxon>Tremellomycetes</taxon>
        <taxon>Tremellales</taxon>
        <taxon>Cryptococcaceae</taxon>
        <taxon>Kwoniella</taxon>
    </lineage>
</organism>
<feature type="region of interest" description="Disordered" evidence="1">
    <location>
        <begin position="18"/>
        <end position="42"/>
    </location>
</feature>
<feature type="compositionally biased region" description="Basic and acidic residues" evidence="1">
    <location>
        <begin position="29"/>
        <end position="38"/>
    </location>
</feature>
<evidence type="ECO:0000313" key="4">
    <source>
        <dbReference type="Proteomes" id="UP000092730"/>
    </source>
</evidence>
<reference evidence="2" key="3">
    <citation type="submission" date="2014-01" db="EMBL/GenBank/DDBJ databases">
        <title>Evolution of pathogenesis and genome organization in the Tremellales.</title>
        <authorList>
            <person name="Cuomo C."/>
            <person name="Litvintseva A."/>
            <person name="Heitman J."/>
            <person name="Chen Y."/>
            <person name="Sun S."/>
            <person name="Springer D."/>
            <person name="Dromer F."/>
            <person name="Young S."/>
            <person name="Zeng Q."/>
            <person name="Chapman S."/>
            <person name="Gujja S."/>
            <person name="Saif S."/>
            <person name="Birren B."/>
        </authorList>
    </citation>
    <scope>NUCLEOTIDE SEQUENCE</scope>
    <source>
        <strain evidence="2">CBS 10118</strain>
    </source>
</reference>
<dbReference type="OrthoDB" id="2793915at2759"/>